<protein>
    <submittedName>
        <fullName evidence="1">Uncharacterized protein</fullName>
    </submittedName>
</protein>
<dbReference type="EMBL" id="NCVQ01000003">
    <property type="protein sequence ID" value="PWZ38084.1"/>
    <property type="molecule type" value="Genomic_DNA"/>
</dbReference>
<organism evidence="1">
    <name type="scientific">Zea mays</name>
    <name type="common">Maize</name>
    <dbReference type="NCBI Taxonomy" id="4577"/>
    <lineage>
        <taxon>Eukaryota</taxon>
        <taxon>Viridiplantae</taxon>
        <taxon>Streptophyta</taxon>
        <taxon>Embryophyta</taxon>
        <taxon>Tracheophyta</taxon>
        <taxon>Spermatophyta</taxon>
        <taxon>Magnoliopsida</taxon>
        <taxon>Liliopsida</taxon>
        <taxon>Poales</taxon>
        <taxon>Poaceae</taxon>
        <taxon>PACMAD clade</taxon>
        <taxon>Panicoideae</taxon>
        <taxon>Andropogonodae</taxon>
        <taxon>Andropogoneae</taxon>
        <taxon>Tripsacinae</taxon>
        <taxon>Zea</taxon>
    </lineage>
</organism>
<reference evidence="1" key="1">
    <citation type="journal article" date="2018" name="Nat. Genet.">
        <title>Extensive intraspecific gene order and gene structural variations between Mo17 and other maize genomes.</title>
        <authorList>
            <person name="Sun S."/>
            <person name="Zhou Y."/>
            <person name="Chen J."/>
            <person name="Shi J."/>
            <person name="Zhao H."/>
            <person name="Zhao H."/>
            <person name="Song W."/>
            <person name="Zhang M."/>
            <person name="Cui Y."/>
            <person name="Dong X."/>
            <person name="Liu H."/>
            <person name="Ma X."/>
            <person name="Jiao Y."/>
            <person name="Wang B."/>
            <person name="Wei X."/>
            <person name="Stein J.C."/>
            <person name="Glaubitz J.C."/>
            <person name="Lu F."/>
            <person name="Yu G."/>
            <person name="Liang C."/>
            <person name="Fengler K."/>
            <person name="Li B."/>
            <person name="Rafalski A."/>
            <person name="Schnable P.S."/>
            <person name="Ware D.H."/>
            <person name="Buckler E.S."/>
            <person name="Lai J."/>
        </authorList>
    </citation>
    <scope>NUCLEOTIDE SEQUENCE [LARGE SCALE GENOMIC DNA]</scope>
    <source>
        <tissue evidence="1">Seedling</tissue>
    </source>
</reference>
<accession>A0A3L6FVE9</accession>
<proteinExistence type="predicted"/>
<gene>
    <name evidence="1" type="ORF">Zm00014a_035091</name>
</gene>
<dbReference type="AlphaFoldDB" id="A0A3L6FVE9"/>
<name>A0A3L6FVE9_MAIZE</name>
<comment type="caution">
    <text evidence="1">The sequence shown here is derived from an EMBL/GenBank/DDBJ whole genome shotgun (WGS) entry which is preliminary data.</text>
</comment>
<evidence type="ECO:0000313" key="1">
    <source>
        <dbReference type="EMBL" id="PWZ38084.1"/>
    </source>
</evidence>
<dbReference type="Proteomes" id="UP000251960">
    <property type="component" value="Chromosome 2"/>
</dbReference>
<sequence length="21" mass="2713">MWSQQPRFKHSLIHNFNFFFT</sequence>